<dbReference type="RefSeq" id="WP_114405373.1">
    <property type="nucleotide sequence ID" value="NZ_QOWE01000005.1"/>
</dbReference>
<dbReference type="Pfam" id="PF22244">
    <property type="entry name" value="GCE_fung"/>
    <property type="match status" value="2"/>
</dbReference>
<keyword evidence="3 5" id="KW-0378">Hydrolase</keyword>
<keyword evidence="1" id="KW-0719">Serine esterase</keyword>
<dbReference type="GO" id="GO:0052689">
    <property type="term" value="F:carboxylic ester hydrolase activity"/>
    <property type="evidence" value="ECO:0007669"/>
    <property type="project" value="UniProtKB-KW"/>
</dbReference>
<evidence type="ECO:0000259" key="4">
    <source>
        <dbReference type="Pfam" id="PF22244"/>
    </source>
</evidence>
<dbReference type="PANTHER" id="PTHR22946:SF9">
    <property type="entry name" value="POLYKETIDE TRANSFERASE AF380"/>
    <property type="match status" value="1"/>
</dbReference>
<dbReference type="Gene3D" id="3.40.50.1820">
    <property type="entry name" value="alpha/beta hydrolase"/>
    <property type="match status" value="2"/>
</dbReference>
<feature type="domain" description="4-O-methyl-glucuronoyl methylesterase-like" evidence="4">
    <location>
        <begin position="586"/>
        <end position="733"/>
    </location>
</feature>
<dbReference type="OrthoDB" id="9809549at2"/>
<dbReference type="PANTHER" id="PTHR22946">
    <property type="entry name" value="DIENELACTONE HYDROLASE DOMAIN-CONTAINING PROTEIN-RELATED"/>
    <property type="match status" value="1"/>
</dbReference>
<dbReference type="InterPro" id="IPR054579">
    <property type="entry name" value="GCE-like_dom"/>
</dbReference>
<gene>
    <name evidence="5" type="ORF">DUE52_07530</name>
</gene>
<protein>
    <submittedName>
        <fullName evidence="5">Alpha/beta fold hydrolase</fullName>
    </submittedName>
</protein>
<proteinExistence type="predicted"/>
<dbReference type="AlphaFoldDB" id="A0A368JRB1"/>
<dbReference type="InterPro" id="IPR050261">
    <property type="entry name" value="FrsA_esterase"/>
</dbReference>
<organism evidence="5 6">
    <name type="scientific">Larkinella punicea</name>
    <dbReference type="NCBI Taxonomy" id="2315727"/>
    <lineage>
        <taxon>Bacteria</taxon>
        <taxon>Pseudomonadati</taxon>
        <taxon>Bacteroidota</taxon>
        <taxon>Cytophagia</taxon>
        <taxon>Cytophagales</taxon>
        <taxon>Spirosomataceae</taxon>
        <taxon>Larkinella</taxon>
    </lineage>
</organism>
<reference evidence="5 6" key="1">
    <citation type="submission" date="2018-07" db="EMBL/GenBank/DDBJ databases">
        <title>Genome analysis of Larkinella rosea.</title>
        <authorList>
            <person name="Zhou Z."/>
            <person name="Wang G."/>
        </authorList>
    </citation>
    <scope>NUCLEOTIDE SEQUENCE [LARGE SCALE GENOMIC DNA]</scope>
    <source>
        <strain evidence="6">zzj9</strain>
    </source>
</reference>
<dbReference type="InterPro" id="IPR029058">
    <property type="entry name" value="AB_hydrolase_fold"/>
</dbReference>
<evidence type="ECO:0000313" key="6">
    <source>
        <dbReference type="Proteomes" id="UP000253383"/>
    </source>
</evidence>
<evidence type="ECO:0000256" key="3">
    <source>
        <dbReference type="ARBA" id="ARBA00022801"/>
    </source>
</evidence>
<keyword evidence="2" id="KW-0732">Signal</keyword>
<keyword evidence="6" id="KW-1185">Reference proteome</keyword>
<comment type="caution">
    <text evidence="5">The sequence shown here is derived from an EMBL/GenBank/DDBJ whole genome shotgun (WGS) entry which is preliminary data.</text>
</comment>
<accession>A0A368JRB1</accession>
<dbReference type="Proteomes" id="UP000253383">
    <property type="component" value="Unassembled WGS sequence"/>
</dbReference>
<dbReference type="SUPFAM" id="SSF53474">
    <property type="entry name" value="alpha/beta-Hydrolases"/>
    <property type="match status" value="2"/>
</dbReference>
<evidence type="ECO:0000256" key="2">
    <source>
        <dbReference type="ARBA" id="ARBA00022729"/>
    </source>
</evidence>
<feature type="domain" description="4-O-methyl-glucuronoyl methylesterase-like" evidence="4">
    <location>
        <begin position="202"/>
        <end position="369"/>
    </location>
</feature>
<name>A0A368JRB1_9BACT</name>
<sequence length="770" mass="87016">MRYLLRLILILLLTGPLATSLWAQADLARRKQYLEESLRLNVQQDHRHPISRRVTFQDSTWLDWQRRTGELPPDFSTLPSVPFLPDPLISGTTGKRIQTAADWSQERNRIRREFQHWISGTVPPAPASVNPRILSDRYEGAVRIQWIELSFGPENRARMTLELMIPPGKGSLPVYMTPVTHRGWAQLAVKRGYIGCVYAGADTQDDTQAYQALYPDYDFTGLMRRAWGASRVVDYLVTRDEVNPAQIAITGHSRNGKQALWAAAFDERFAAVISSSCGTGGITPWRFSDPQYGNQTIDDICANAAHWFHPRLRFFFGREDRLPIDQNQLLALIAPRSLLLTYSTVERQLNPWANEQCYQSAKTVYDFLGSPAKIGLLPRMGEHAVTTRDVERCLDFLDNQFKRKTARWENVRYCDFSYVNWLRTTKTVRPSWPAIRLNEAKDTLALGRRKQAIRARLNWLLGDEPAGVKPNPVAPTTIDRVDWIDGITGRPKPKRATITYLGPYTAMGDHLSGTLYQPDGPLNPGKKRPVVIYLHSYNYNTGYAVGYKPEGGRGNEVLFQEILDQGFAVLAIDLLGFGNRLEEGTYFYERFPGWSKMGKMVSDVRACVDALEQYEGLDNQQIYVLGETIGGRVALMAAALDQRIAGVAVVAAFSPWRTSTKQYESLKNDAYQHGFLPRLGLFAENPQQAPVDYDEIMACIAPRPLLVIAPSLNRHADPSAVQSAMDRVKTVYGIYQKTSALQFQAPPEINRITAPMRADLTRFLIQSDKQ</sequence>
<dbReference type="EMBL" id="QOWE01000005">
    <property type="protein sequence ID" value="RCR70207.1"/>
    <property type="molecule type" value="Genomic_DNA"/>
</dbReference>
<evidence type="ECO:0000313" key="5">
    <source>
        <dbReference type="EMBL" id="RCR70207.1"/>
    </source>
</evidence>
<evidence type="ECO:0000256" key="1">
    <source>
        <dbReference type="ARBA" id="ARBA00022487"/>
    </source>
</evidence>